<reference evidence="2" key="1">
    <citation type="journal article" date="2019" name="Curr. Biol.">
        <title>Genome Sequence of Striga asiatica Provides Insight into the Evolution of Plant Parasitism.</title>
        <authorList>
            <person name="Yoshida S."/>
            <person name="Kim S."/>
            <person name="Wafula E.K."/>
            <person name="Tanskanen J."/>
            <person name="Kim Y.M."/>
            <person name="Honaas L."/>
            <person name="Yang Z."/>
            <person name="Spallek T."/>
            <person name="Conn C.E."/>
            <person name="Ichihashi Y."/>
            <person name="Cheong K."/>
            <person name="Cui S."/>
            <person name="Der J.P."/>
            <person name="Gundlach H."/>
            <person name="Jiao Y."/>
            <person name="Hori C."/>
            <person name="Ishida J.K."/>
            <person name="Kasahara H."/>
            <person name="Kiba T."/>
            <person name="Kim M.S."/>
            <person name="Koo N."/>
            <person name="Laohavisit A."/>
            <person name="Lee Y.H."/>
            <person name="Lumba S."/>
            <person name="McCourt P."/>
            <person name="Mortimer J.C."/>
            <person name="Mutuku J.M."/>
            <person name="Nomura T."/>
            <person name="Sasaki-Sekimoto Y."/>
            <person name="Seto Y."/>
            <person name="Wang Y."/>
            <person name="Wakatake T."/>
            <person name="Sakakibara H."/>
            <person name="Demura T."/>
            <person name="Yamaguchi S."/>
            <person name="Yoneyama K."/>
            <person name="Manabe R.I."/>
            <person name="Nelson D.C."/>
            <person name="Schulman A.H."/>
            <person name="Timko M.P."/>
            <person name="dePamphilis C.W."/>
            <person name="Choi D."/>
            <person name="Shirasu K."/>
        </authorList>
    </citation>
    <scope>NUCLEOTIDE SEQUENCE [LARGE SCALE GENOMIC DNA]</scope>
    <source>
        <strain evidence="2">cv. UVA1</strain>
    </source>
</reference>
<evidence type="ECO:0000313" key="2">
    <source>
        <dbReference type="Proteomes" id="UP000325081"/>
    </source>
</evidence>
<name>A0A5A7P9R6_STRAF</name>
<dbReference type="Proteomes" id="UP000325081">
    <property type="component" value="Unassembled WGS sequence"/>
</dbReference>
<sequence>MKIPCLWPAPLSTVWHCAHLVLKIFSPDLKSPGGASSKVAIEELGNGRSNINIVACLWGGGHASHIITIMPLRLVKDLKLSNLGLSSVSLKSQVTVQIPGRVRGRQPSEKQPPDLRVWVQRWRQNDWRAVRSGGAPRLQGYSWSKVSTTKEVT</sequence>
<keyword evidence="2" id="KW-1185">Reference proteome</keyword>
<organism evidence="1 2">
    <name type="scientific">Striga asiatica</name>
    <name type="common">Asiatic witchweed</name>
    <name type="synonym">Buchnera asiatica</name>
    <dbReference type="NCBI Taxonomy" id="4170"/>
    <lineage>
        <taxon>Eukaryota</taxon>
        <taxon>Viridiplantae</taxon>
        <taxon>Streptophyta</taxon>
        <taxon>Embryophyta</taxon>
        <taxon>Tracheophyta</taxon>
        <taxon>Spermatophyta</taxon>
        <taxon>Magnoliopsida</taxon>
        <taxon>eudicotyledons</taxon>
        <taxon>Gunneridae</taxon>
        <taxon>Pentapetalae</taxon>
        <taxon>asterids</taxon>
        <taxon>lamiids</taxon>
        <taxon>Lamiales</taxon>
        <taxon>Orobanchaceae</taxon>
        <taxon>Buchnereae</taxon>
        <taxon>Striga</taxon>
    </lineage>
</organism>
<proteinExistence type="predicted"/>
<comment type="caution">
    <text evidence="1">The sequence shown here is derived from an EMBL/GenBank/DDBJ whole genome shotgun (WGS) entry which is preliminary data.</text>
</comment>
<dbReference type="AlphaFoldDB" id="A0A5A7P9R6"/>
<accession>A0A5A7P9R6</accession>
<dbReference type="EMBL" id="BKCP01003447">
    <property type="protein sequence ID" value="GER29228.1"/>
    <property type="molecule type" value="Genomic_DNA"/>
</dbReference>
<gene>
    <name evidence="1" type="ORF">STAS_05077</name>
</gene>
<evidence type="ECO:0000313" key="1">
    <source>
        <dbReference type="EMBL" id="GER29228.1"/>
    </source>
</evidence>
<protein>
    <submittedName>
        <fullName evidence="1">Zinc transporter</fullName>
    </submittedName>
</protein>